<feature type="transmembrane region" description="Helical" evidence="6">
    <location>
        <begin position="152"/>
        <end position="175"/>
    </location>
</feature>
<dbReference type="EMBL" id="JAACAK010000051">
    <property type="protein sequence ID" value="NIR75008.1"/>
    <property type="molecule type" value="Genomic_DNA"/>
</dbReference>
<feature type="transmembrane region" description="Helical" evidence="6">
    <location>
        <begin position="123"/>
        <end position="146"/>
    </location>
</feature>
<dbReference type="Pfam" id="PF03706">
    <property type="entry name" value="LPG_synthase_TM"/>
    <property type="match status" value="1"/>
</dbReference>
<evidence type="ECO:0000256" key="1">
    <source>
        <dbReference type="ARBA" id="ARBA00004651"/>
    </source>
</evidence>
<sequence length="340" mass="36713">MTLRWQTAVGLVVSLALLYWALHDVSLAELWGHLRAANLWLLFIAIVIQTSLFAIRAARWAIFLKPVLRGSSFHSRFATTCIGFMANNLLPARVGEFARAYAFSRVQPVTVSASFGSLVVERLFDALTLAVFLAVPLLTPGMNLVGQSGDEIVGRVVAILVILGGAATALLLLIWRPALAVRFFRATIGRLLPGVLRDKIAEMIESFVQGLGAMRSPELVVKGFAWSFLHWGVGALALYVGMIAFRIFEPGYLGAVFLQAVNAFGVSIPSSPGFFGLFEASVRIALAPFGVDAGRAVSFAVAFHIGSYIPVTVVGLYYLGRLGLSWSEVGHSEEIVEESA</sequence>
<feature type="transmembrane region" description="Helical" evidence="6">
    <location>
        <begin position="251"/>
        <end position="275"/>
    </location>
</feature>
<evidence type="ECO:0000256" key="2">
    <source>
        <dbReference type="ARBA" id="ARBA00022475"/>
    </source>
</evidence>
<protein>
    <submittedName>
        <fullName evidence="7">Flippase-like domain-containing protein</fullName>
    </submittedName>
</protein>
<dbReference type="NCBIfam" id="TIGR00374">
    <property type="entry name" value="flippase-like domain"/>
    <property type="match status" value="1"/>
</dbReference>
<evidence type="ECO:0000313" key="7">
    <source>
        <dbReference type="EMBL" id="NIR75008.1"/>
    </source>
</evidence>
<evidence type="ECO:0000256" key="4">
    <source>
        <dbReference type="ARBA" id="ARBA00022989"/>
    </source>
</evidence>
<comment type="subcellular location">
    <subcellularLocation>
        <location evidence="1">Cell membrane</location>
        <topology evidence="1">Multi-pass membrane protein</topology>
    </subcellularLocation>
</comment>
<dbReference type="PANTHER" id="PTHR39087:SF2">
    <property type="entry name" value="UPF0104 MEMBRANE PROTEIN MJ1595"/>
    <property type="match status" value="1"/>
</dbReference>
<feature type="transmembrane region" description="Helical" evidence="6">
    <location>
        <begin position="224"/>
        <end position="245"/>
    </location>
</feature>
<keyword evidence="4 6" id="KW-1133">Transmembrane helix</keyword>
<evidence type="ECO:0000256" key="3">
    <source>
        <dbReference type="ARBA" id="ARBA00022692"/>
    </source>
</evidence>
<evidence type="ECO:0000313" key="8">
    <source>
        <dbReference type="Proteomes" id="UP000702544"/>
    </source>
</evidence>
<name>A0AAE4Z7G1_9BACT</name>
<keyword evidence="5 6" id="KW-0472">Membrane</keyword>
<comment type="caution">
    <text evidence="7">The sequence shown here is derived from an EMBL/GenBank/DDBJ whole genome shotgun (WGS) entry which is preliminary data.</text>
</comment>
<dbReference type="InterPro" id="IPR022791">
    <property type="entry name" value="L-PG_synthase/AglD"/>
</dbReference>
<feature type="transmembrane region" description="Helical" evidence="6">
    <location>
        <begin position="37"/>
        <end position="55"/>
    </location>
</feature>
<evidence type="ECO:0000256" key="5">
    <source>
        <dbReference type="ARBA" id="ARBA00023136"/>
    </source>
</evidence>
<dbReference type="PANTHER" id="PTHR39087">
    <property type="entry name" value="UPF0104 MEMBRANE PROTEIN MJ1595"/>
    <property type="match status" value="1"/>
</dbReference>
<feature type="transmembrane region" description="Helical" evidence="6">
    <location>
        <begin position="296"/>
        <end position="319"/>
    </location>
</feature>
<dbReference type="AlphaFoldDB" id="A0AAE4Z7G1"/>
<dbReference type="Proteomes" id="UP000702544">
    <property type="component" value="Unassembled WGS sequence"/>
</dbReference>
<gene>
    <name evidence="7" type="ORF">GWO12_07825</name>
</gene>
<keyword evidence="2" id="KW-1003">Cell membrane</keyword>
<keyword evidence="3 6" id="KW-0812">Transmembrane</keyword>
<organism evidence="7 8">
    <name type="scientific">Candidatus Kutchimonas denitrificans</name>
    <dbReference type="NCBI Taxonomy" id="3056748"/>
    <lineage>
        <taxon>Bacteria</taxon>
        <taxon>Pseudomonadati</taxon>
        <taxon>Gemmatimonadota</taxon>
        <taxon>Gemmatimonadia</taxon>
        <taxon>Candidatus Palauibacterales</taxon>
        <taxon>Candidatus Palauibacteraceae</taxon>
        <taxon>Candidatus Kutchimonas</taxon>
    </lineage>
</organism>
<accession>A0AAE4Z7G1</accession>
<reference evidence="7 8" key="1">
    <citation type="submission" date="2020-01" db="EMBL/GenBank/DDBJ databases">
        <title>Genomes assembled from Gulf of Kutch pelagic sediment metagenomes.</title>
        <authorList>
            <person name="Chandrashekar M."/>
            <person name="Mahajan M.S."/>
            <person name="Dave K.J."/>
            <person name="Vatsa P."/>
            <person name="Nathani N.M."/>
        </authorList>
    </citation>
    <scope>NUCLEOTIDE SEQUENCE [LARGE SCALE GENOMIC DNA]</scope>
    <source>
        <strain evidence="7">KS3-K002</strain>
    </source>
</reference>
<proteinExistence type="predicted"/>
<dbReference type="GO" id="GO:0005886">
    <property type="term" value="C:plasma membrane"/>
    <property type="evidence" value="ECO:0007669"/>
    <property type="project" value="UniProtKB-SubCell"/>
</dbReference>
<evidence type="ECO:0000256" key="6">
    <source>
        <dbReference type="SAM" id="Phobius"/>
    </source>
</evidence>